<keyword evidence="9" id="KW-0645">Protease</keyword>
<evidence type="ECO:0000256" key="4">
    <source>
        <dbReference type="ARBA" id="ARBA00022801"/>
    </source>
</evidence>
<keyword evidence="4 9" id="KW-0378">Hydrolase</keyword>
<dbReference type="RefSeq" id="WP_164878743.1">
    <property type="nucleotide sequence ID" value="NZ_JBHSQI010000009.1"/>
</dbReference>
<keyword evidence="3 7" id="KW-0812">Transmembrane</keyword>
<evidence type="ECO:0000313" key="9">
    <source>
        <dbReference type="EMBL" id="MFC6154835.1"/>
    </source>
</evidence>
<protein>
    <submittedName>
        <fullName evidence="9">Rhomboid family intramembrane serine protease</fullName>
        <ecNumber evidence="9">3.4.21.-</ecNumber>
    </submittedName>
</protein>
<feature type="transmembrane region" description="Helical" evidence="7">
    <location>
        <begin position="199"/>
        <end position="217"/>
    </location>
</feature>
<dbReference type="Gene3D" id="1.20.1540.10">
    <property type="entry name" value="Rhomboid-like"/>
    <property type="match status" value="1"/>
</dbReference>
<comment type="caution">
    <text evidence="9">The sequence shown here is derived from an EMBL/GenBank/DDBJ whole genome shotgun (WGS) entry which is preliminary data.</text>
</comment>
<comment type="subcellular location">
    <subcellularLocation>
        <location evidence="1">Membrane</location>
        <topology evidence="1">Multi-pass membrane protein</topology>
    </subcellularLocation>
</comment>
<feature type="transmembrane region" description="Helical" evidence="7">
    <location>
        <begin position="252"/>
        <end position="271"/>
    </location>
</feature>
<evidence type="ECO:0000256" key="3">
    <source>
        <dbReference type="ARBA" id="ARBA00022692"/>
    </source>
</evidence>
<feature type="transmembrane region" description="Helical" evidence="7">
    <location>
        <begin position="118"/>
        <end position="137"/>
    </location>
</feature>
<dbReference type="InterPro" id="IPR035952">
    <property type="entry name" value="Rhomboid-like_sf"/>
</dbReference>
<dbReference type="InterPro" id="IPR022764">
    <property type="entry name" value="Peptidase_S54_rhomboid_dom"/>
</dbReference>
<evidence type="ECO:0000256" key="1">
    <source>
        <dbReference type="ARBA" id="ARBA00004141"/>
    </source>
</evidence>
<evidence type="ECO:0000256" key="6">
    <source>
        <dbReference type="ARBA" id="ARBA00023136"/>
    </source>
</evidence>
<proteinExistence type="inferred from homology"/>
<evidence type="ECO:0000259" key="8">
    <source>
        <dbReference type="Pfam" id="PF01694"/>
    </source>
</evidence>
<dbReference type="GO" id="GO:0006508">
    <property type="term" value="P:proteolysis"/>
    <property type="evidence" value="ECO:0007669"/>
    <property type="project" value="UniProtKB-KW"/>
</dbReference>
<dbReference type="EC" id="3.4.21.-" evidence="9"/>
<feature type="transmembrane region" description="Helical" evidence="7">
    <location>
        <begin position="39"/>
        <end position="58"/>
    </location>
</feature>
<feature type="transmembrane region" description="Helical" evidence="7">
    <location>
        <begin position="223"/>
        <end position="240"/>
    </location>
</feature>
<dbReference type="EMBL" id="JBHSQI010000009">
    <property type="protein sequence ID" value="MFC6154835.1"/>
    <property type="molecule type" value="Genomic_DNA"/>
</dbReference>
<evidence type="ECO:0000256" key="5">
    <source>
        <dbReference type="ARBA" id="ARBA00022989"/>
    </source>
</evidence>
<keyword evidence="5 7" id="KW-1133">Transmembrane helix</keyword>
<evidence type="ECO:0000256" key="7">
    <source>
        <dbReference type="SAM" id="Phobius"/>
    </source>
</evidence>
<dbReference type="SUPFAM" id="SSF144091">
    <property type="entry name" value="Rhomboid-like"/>
    <property type="match status" value="1"/>
</dbReference>
<feature type="domain" description="Peptidase S54 rhomboid" evidence="8">
    <location>
        <begin position="108"/>
        <end position="239"/>
    </location>
</feature>
<keyword evidence="6 7" id="KW-0472">Membrane</keyword>
<gene>
    <name evidence="9" type="ORF">ACFPWU_14295</name>
</gene>
<sequence length="276" mass="28981">MNQAAVGFQCPDCVAQGVKQTRQGMLPFGGRASRDPRTVTIALIAINIAVFVLVRATGGLTSKLASALMLTPVGSCSAVDGSGWYPSVTSGDLCTSYGLSWSPGFTDGALWQILSHGFVHQEFLHIAMNLLALWVLGPNLERVLGRSRFLAVYLVSVFVAGVTIMWFAEPYQSTLGASSGVFGLLGATLVLVWKVGGDVRSMAGLLAVNVAITLFVPNISWQGHLGGFVGGALVALLMVLTPRGERRSTLQWSGVALLVVIAGALLVARTAQLLPA</sequence>
<dbReference type="PANTHER" id="PTHR43731">
    <property type="entry name" value="RHOMBOID PROTEASE"/>
    <property type="match status" value="1"/>
</dbReference>
<dbReference type="Pfam" id="PF01694">
    <property type="entry name" value="Rhomboid"/>
    <property type="match status" value="1"/>
</dbReference>
<organism evidence="9 10">
    <name type="scientific">Nocardioides yefusunii</name>
    <dbReference type="NCBI Taxonomy" id="2500546"/>
    <lineage>
        <taxon>Bacteria</taxon>
        <taxon>Bacillati</taxon>
        <taxon>Actinomycetota</taxon>
        <taxon>Actinomycetes</taxon>
        <taxon>Propionibacteriales</taxon>
        <taxon>Nocardioidaceae</taxon>
        <taxon>Nocardioides</taxon>
    </lineage>
</organism>
<dbReference type="InterPro" id="IPR050925">
    <property type="entry name" value="Rhomboid_protease_S54"/>
</dbReference>
<dbReference type="Proteomes" id="UP001596098">
    <property type="component" value="Unassembled WGS sequence"/>
</dbReference>
<name>A0ABW1R3Z6_9ACTN</name>
<evidence type="ECO:0000256" key="2">
    <source>
        <dbReference type="ARBA" id="ARBA00009045"/>
    </source>
</evidence>
<dbReference type="GO" id="GO:0008233">
    <property type="term" value="F:peptidase activity"/>
    <property type="evidence" value="ECO:0007669"/>
    <property type="project" value="UniProtKB-KW"/>
</dbReference>
<reference evidence="10" key="1">
    <citation type="journal article" date="2019" name="Int. J. Syst. Evol. Microbiol.">
        <title>The Global Catalogue of Microorganisms (GCM) 10K type strain sequencing project: providing services to taxonomists for standard genome sequencing and annotation.</title>
        <authorList>
            <consortium name="The Broad Institute Genomics Platform"/>
            <consortium name="The Broad Institute Genome Sequencing Center for Infectious Disease"/>
            <person name="Wu L."/>
            <person name="Ma J."/>
        </authorList>
    </citation>
    <scope>NUCLEOTIDE SEQUENCE [LARGE SCALE GENOMIC DNA]</scope>
    <source>
        <strain evidence="10">DFY28</strain>
    </source>
</reference>
<feature type="transmembrane region" description="Helical" evidence="7">
    <location>
        <begin position="174"/>
        <end position="192"/>
    </location>
</feature>
<accession>A0ABW1R3Z6</accession>
<dbReference type="PANTHER" id="PTHR43731:SF14">
    <property type="entry name" value="PRESENILIN-ASSOCIATED RHOMBOID-LIKE PROTEIN, MITOCHONDRIAL"/>
    <property type="match status" value="1"/>
</dbReference>
<comment type="similarity">
    <text evidence="2">Belongs to the peptidase S54 family.</text>
</comment>
<evidence type="ECO:0000313" key="10">
    <source>
        <dbReference type="Proteomes" id="UP001596098"/>
    </source>
</evidence>
<keyword evidence="10" id="KW-1185">Reference proteome</keyword>
<feature type="transmembrane region" description="Helical" evidence="7">
    <location>
        <begin position="149"/>
        <end position="168"/>
    </location>
</feature>